<dbReference type="Gene3D" id="1.10.10.10">
    <property type="entry name" value="Winged helix-like DNA-binding domain superfamily/Winged helix DNA-binding domain"/>
    <property type="match status" value="1"/>
</dbReference>
<evidence type="ECO:0000259" key="4">
    <source>
        <dbReference type="PROSITE" id="PS50949"/>
    </source>
</evidence>
<evidence type="ECO:0000256" key="3">
    <source>
        <dbReference type="ARBA" id="ARBA00023163"/>
    </source>
</evidence>
<dbReference type="SMART" id="SM00866">
    <property type="entry name" value="UTRA"/>
    <property type="match status" value="1"/>
</dbReference>
<dbReference type="InterPro" id="IPR036390">
    <property type="entry name" value="WH_DNA-bd_sf"/>
</dbReference>
<evidence type="ECO:0000256" key="1">
    <source>
        <dbReference type="ARBA" id="ARBA00023015"/>
    </source>
</evidence>
<name>A0A1E5C8F1_9GAMM</name>
<sequence length="235" mass="26601">MQYIRIKDAIKEQIQSGQLAAGAKLPSERKLADTFKTTRVTLREALSLLETDGLIYREDRRGWFISHRALHLDLSLPFVFSSVASAQGRVPSIEVHRAESVMANHESTTYLSLLPFTEVFNIGRIHRLDGRAVMYADHYVRAERLPNLLQHPLDGNLAELYRENWQLHISKCCYTVRSSTFDALIATTIKSTVGAPSLRISRVHIDEAGVAQEYVIEHWRHNAISLDMTVGFGDS</sequence>
<dbReference type="RefSeq" id="WP_016960354.1">
    <property type="nucleotide sequence ID" value="NZ_AJWN02000043.1"/>
</dbReference>
<reference evidence="5 6" key="1">
    <citation type="journal article" date="2012" name="Science">
        <title>Ecological populations of bacteria act as socially cohesive units of antibiotic production and resistance.</title>
        <authorList>
            <person name="Cordero O.X."/>
            <person name="Wildschutte H."/>
            <person name="Kirkup B."/>
            <person name="Proehl S."/>
            <person name="Ngo L."/>
            <person name="Hussain F."/>
            <person name="Le Roux F."/>
            <person name="Mincer T."/>
            <person name="Polz M.F."/>
        </authorList>
    </citation>
    <scope>NUCLEOTIDE SEQUENCE [LARGE SCALE GENOMIC DNA]</scope>
    <source>
        <strain evidence="5 6">FF-454</strain>
    </source>
</reference>
<proteinExistence type="predicted"/>
<dbReference type="SUPFAM" id="SSF46785">
    <property type="entry name" value="Winged helix' DNA-binding domain"/>
    <property type="match status" value="1"/>
</dbReference>
<dbReference type="Pfam" id="PF00392">
    <property type="entry name" value="GntR"/>
    <property type="match status" value="1"/>
</dbReference>
<dbReference type="PRINTS" id="PR00035">
    <property type="entry name" value="HTHGNTR"/>
</dbReference>
<dbReference type="SMART" id="SM00345">
    <property type="entry name" value="HTH_GNTR"/>
    <property type="match status" value="1"/>
</dbReference>
<evidence type="ECO:0000256" key="2">
    <source>
        <dbReference type="ARBA" id="ARBA00023125"/>
    </source>
</evidence>
<dbReference type="EMBL" id="AJWN02000043">
    <property type="protein sequence ID" value="OEE61756.1"/>
    <property type="molecule type" value="Genomic_DNA"/>
</dbReference>
<protein>
    <submittedName>
        <fullName evidence="5">Phosphonate utilization transcriptional regulator PhnR</fullName>
    </submittedName>
</protein>
<dbReference type="InterPro" id="IPR036388">
    <property type="entry name" value="WH-like_DNA-bd_sf"/>
</dbReference>
<evidence type="ECO:0000313" key="6">
    <source>
        <dbReference type="Proteomes" id="UP000095039"/>
    </source>
</evidence>
<gene>
    <name evidence="5" type="ORF">A1OK_08335</name>
</gene>
<dbReference type="AlphaFoldDB" id="A0A1E5C8F1"/>
<keyword evidence="1" id="KW-0805">Transcription regulation</keyword>
<keyword evidence="3" id="KW-0804">Transcription</keyword>
<accession>A0A1E5C8F1</accession>
<dbReference type="InterPro" id="IPR000524">
    <property type="entry name" value="Tscrpt_reg_HTH_GntR"/>
</dbReference>
<dbReference type="CDD" id="cd07377">
    <property type="entry name" value="WHTH_GntR"/>
    <property type="match status" value="1"/>
</dbReference>
<organism evidence="5 6">
    <name type="scientific">Enterovibrio norvegicus FF-454</name>
    <dbReference type="NCBI Taxonomy" id="1185651"/>
    <lineage>
        <taxon>Bacteria</taxon>
        <taxon>Pseudomonadati</taxon>
        <taxon>Pseudomonadota</taxon>
        <taxon>Gammaproteobacteria</taxon>
        <taxon>Vibrionales</taxon>
        <taxon>Vibrionaceae</taxon>
        <taxon>Enterovibrio</taxon>
    </lineage>
</organism>
<dbReference type="Gene3D" id="3.40.1410.10">
    <property type="entry name" value="Chorismate lyase-like"/>
    <property type="match status" value="1"/>
</dbReference>
<dbReference type="InterPro" id="IPR050679">
    <property type="entry name" value="Bact_HTH_transcr_reg"/>
</dbReference>
<comment type="caution">
    <text evidence="5">The sequence shown here is derived from an EMBL/GenBank/DDBJ whole genome shotgun (WGS) entry which is preliminary data.</text>
</comment>
<dbReference type="PANTHER" id="PTHR44846:SF7">
    <property type="entry name" value="TRANSCRIPTIONAL REGULATOR OF 2-AMINOETHYLPHOSPHONATE DEGRADATION OPERONS-RELATED"/>
    <property type="match status" value="1"/>
</dbReference>
<feature type="domain" description="HTH gntR-type" evidence="4">
    <location>
        <begin position="1"/>
        <end position="68"/>
    </location>
</feature>
<dbReference type="GO" id="GO:0003677">
    <property type="term" value="F:DNA binding"/>
    <property type="evidence" value="ECO:0007669"/>
    <property type="project" value="UniProtKB-KW"/>
</dbReference>
<dbReference type="GO" id="GO:0045892">
    <property type="term" value="P:negative regulation of DNA-templated transcription"/>
    <property type="evidence" value="ECO:0007669"/>
    <property type="project" value="TreeGrafter"/>
</dbReference>
<dbReference type="PANTHER" id="PTHR44846">
    <property type="entry name" value="MANNOSYL-D-GLYCERATE TRANSPORT/METABOLISM SYSTEM REPRESSOR MNGR-RELATED"/>
    <property type="match status" value="1"/>
</dbReference>
<dbReference type="Proteomes" id="UP000095039">
    <property type="component" value="Unassembled WGS sequence"/>
</dbReference>
<keyword evidence="6" id="KW-1185">Reference proteome</keyword>
<dbReference type="Pfam" id="PF07702">
    <property type="entry name" value="UTRA"/>
    <property type="match status" value="1"/>
</dbReference>
<dbReference type="InterPro" id="IPR028978">
    <property type="entry name" value="Chorismate_lyase_/UTRA_dom_sf"/>
</dbReference>
<dbReference type="SUPFAM" id="SSF64288">
    <property type="entry name" value="Chorismate lyase-like"/>
    <property type="match status" value="1"/>
</dbReference>
<keyword evidence="2" id="KW-0238">DNA-binding</keyword>
<evidence type="ECO:0000313" key="5">
    <source>
        <dbReference type="EMBL" id="OEE61756.1"/>
    </source>
</evidence>
<dbReference type="PROSITE" id="PS50949">
    <property type="entry name" value="HTH_GNTR"/>
    <property type="match status" value="1"/>
</dbReference>
<dbReference type="InterPro" id="IPR011663">
    <property type="entry name" value="UTRA"/>
</dbReference>
<dbReference type="GO" id="GO:0003700">
    <property type="term" value="F:DNA-binding transcription factor activity"/>
    <property type="evidence" value="ECO:0007669"/>
    <property type="project" value="InterPro"/>
</dbReference>